<feature type="chain" id="PRO_5012464595" description="Phosphatidylinositol-specific phospholipase C X domain-containing protein" evidence="1">
    <location>
        <begin position="23"/>
        <end position="349"/>
    </location>
</feature>
<dbReference type="Proteomes" id="UP000198406">
    <property type="component" value="Unassembled WGS sequence"/>
</dbReference>
<comment type="caution">
    <text evidence="2">The sequence shown here is derived from an EMBL/GenBank/DDBJ whole genome shotgun (WGS) entry which is preliminary data.</text>
</comment>
<dbReference type="GO" id="GO:0006629">
    <property type="term" value="P:lipid metabolic process"/>
    <property type="evidence" value="ECO:0007669"/>
    <property type="project" value="InterPro"/>
</dbReference>
<dbReference type="AlphaFoldDB" id="A0A1Z5JMP9"/>
<sequence length="349" mass="39132">MRRSCTVLISTVVFTLLLAVSGVLLWQYLPEESRAKVASTFIDTEEPDYQFSQCLPTDANCCNGLNNTCDLRLDEVLFAGLHNAMAARENGFLLGANHDLSMEKALKYGYRAINVDFGLCSGVPQLYHGSCELGTRNPVDLLSHIVKFVGENPTETIIITVQFTKDSGETDPANIATLDDLVAVVNAVDGLVEKLYAHPDLSEPWPTLRELQTLGKQIILFHYNVDICYESGCPYGFHDYFVYAEETEFELVTLLEVEDTTRSCNVTRGSNVATFFGINLFLTLPSRDVAAEVNSLPFLQSHVSDCEQRNEGNLANIVWVDFWTQGELPVFVQRRNHNRGVHSQQRHER</sequence>
<evidence type="ECO:0000313" key="3">
    <source>
        <dbReference type="Proteomes" id="UP000198406"/>
    </source>
</evidence>
<evidence type="ECO:0000313" key="2">
    <source>
        <dbReference type="EMBL" id="GAX15061.1"/>
    </source>
</evidence>
<dbReference type="PANTHER" id="PTHR13593:SF140">
    <property type="entry name" value="PLC-LIKE PHOSPHODIESTERASE"/>
    <property type="match status" value="1"/>
</dbReference>
<keyword evidence="3" id="KW-1185">Reference proteome</keyword>
<dbReference type="Gene3D" id="3.20.20.190">
    <property type="entry name" value="Phosphatidylinositol (PI) phosphodiesterase"/>
    <property type="match status" value="1"/>
</dbReference>
<evidence type="ECO:0008006" key="4">
    <source>
        <dbReference type="Google" id="ProtNLM"/>
    </source>
</evidence>
<proteinExistence type="predicted"/>
<gene>
    <name evidence="2" type="ORF">FisN_12Lh242</name>
</gene>
<evidence type="ECO:0000256" key="1">
    <source>
        <dbReference type="SAM" id="SignalP"/>
    </source>
</evidence>
<accession>A0A1Z5JMP9</accession>
<dbReference type="OrthoDB" id="191594at2759"/>
<dbReference type="InterPro" id="IPR051057">
    <property type="entry name" value="PI-PLC_domain"/>
</dbReference>
<dbReference type="GO" id="GO:0008081">
    <property type="term" value="F:phosphoric diester hydrolase activity"/>
    <property type="evidence" value="ECO:0007669"/>
    <property type="project" value="InterPro"/>
</dbReference>
<dbReference type="PROSITE" id="PS50007">
    <property type="entry name" value="PIPLC_X_DOMAIN"/>
    <property type="match status" value="1"/>
</dbReference>
<reference evidence="2 3" key="1">
    <citation type="journal article" date="2015" name="Plant Cell">
        <title>Oil accumulation by the oleaginous diatom Fistulifera solaris as revealed by the genome and transcriptome.</title>
        <authorList>
            <person name="Tanaka T."/>
            <person name="Maeda Y."/>
            <person name="Veluchamy A."/>
            <person name="Tanaka M."/>
            <person name="Abida H."/>
            <person name="Marechal E."/>
            <person name="Bowler C."/>
            <person name="Muto M."/>
            <person name="Sunaga Y."/>
            <person name="Tanaka M."/>
            <person name="Yoshino T."/>
            <person name="Taniguchi T."/>
            <person name="Fukuda Y."/>
            <person name="Nemoto M."/>
            <person name="Matsumoto M."/>
            <person name="Wong P.S."/>
            <person name="Aburatani S."/>
            <person name="Fujibuchi W."/>
        </authorList>
    </citation>
    <scope>NUCLEOTIDE SEQUENCE [LARGE SCALE GENOMIC DNA]</scope>
    <source>
        <strain evidence="2 3">JPCC DA0580</strain>
    </source>
</reference>
<dbReference type="InterPro" id="IPR017946">
    <property type="entry name" value="PLC-like_Pdiesterase_TIM-brl"/>
</dbReference>
<organism evidence="2 3">
    <name type="scientific">Fistulifera solaris</name>
    <name type="common">Oleaginous diatom</name>
    <dbReference type="NCBI Taxonomy" id="1519565"/>
    <lineage>
        <taxon>Eukaryota</taxon>
        <taxon>Sar</taxon>
        <taxon>Stramenopiles</taxon>
        <taxon>Ochrophyta</taxon>
        <taxon>Bacillariophyta</taxon>
        <taxon>Bacillariophyceae</taxon>
        <taxon>Bacillariophycidae</taxon>
        <taxon>Naviculales</taxon>
        <taxon>Naviculaceae</taxon>
        <taxon>Fistulifera</taxon>
    </lineage>
</organism>
<keyword evidence="1" id="KW-0732">Signal</keyword>
<dbReference type="SUPFAM" id="SSF51695">
    <property type="entry name" value="PLC-like phosphodiesterases"/>
    <property type="match status" value="1"/>
</dbReference>
<protein>
    <recommendedName>
        <fullName evidence="4">Phosphatidylinositol-specific phospholipase C X domain-containing protein</fullName>
    </recommendedName>
</protein>
<feature type="signal peptide" evidence="1">
    <location>
        <begin position="1"/>
        <end position="22"/>
    </location>
</feature>
<dbReference type="Pfam" id="PF26146">
    <property type="entry name" value="PI-PLC_X"/>
    <property type="match status" value="1"/>
</dbReference>
<dbReference type="PANTHER" id="PTHR13593">
    <property type="match status" value="1"/>
</dbReference>
<dbReference type="EMBL" id="BDSP01000087">
    <property type="protein sequence ID" value="GAX15061.1"/>
    <property type="molecule type" value="Genomic_DNA"/>
</dbReference>
<name>A0A1Z5JMP9_FISSO</name>
<dbReference type="InParanoid" id="A0A1Z5JMP9"/>